<evidence type="ECO:0000313" key="2">
    <source>
        <dbReference type="EMBL" id="MFC3679951.1"/>
    </source>
</evidence>
<dbReference type="PANTHER" id="PTHR11005">
    <property type="entry name" value="LYSOSOMAL ACID LIPASE-RELATED"/>
    <property type="match status" value="1"/>
</dbReference>
<dbReference type="Gene3D" id="3.40.50.1820">
    <property type="entry name" value="alpha/beta hydrolase"/>
    <property type="match status" value="2"/>
</dbReference>
<dbReference type="InterPro" id="IPR022742">
    <property type="entry name" value="Hydrolase_4"/>
</dbReference>
<protein>
    <submittedName>
        <fullName evidence="2">Alpha/beta fold hydrolase</fullName>
    </submittedName>
</protein>
<comment type="caution">
    <text evidence="2">The sequence shown here is derived from an EMBL/GenBank/DDBJ whole genome shotgun (WGS) entry which is preliminary data.</text>
</comment>
<dbReference type="RefSeq" id="WP_376865766.1">
    <property type="nucleotide sequence ID" value="NZ_JBHRYB010000005.1"/>
</dbReference>
<keyword evidence="3" id="KW-1185">Reference proteome</keyword>
<reference evidence="3" key="1">
    <citation type="journal article" date="2019" name="Int. J. Syst. Evol. Microbiol.">
        <title>The Global Catalogue of Microorganisms (GCM) 10K type strain sequencing project: providing services to taxonomists for standard genome sequencing and annotation.</title>
        <authorList>
            <consortium name="The Broad Institute Genomics Platform"/>
            <consortium name="The Broad Institute Genome Sequencing Center for Infectious Disease"/>
            <person name="Wu L."/>
            <person name="Ma J."/>
        </authorList>
    </citation>
    <scope>NUCLEOTIDE SEQUENCE [LARGE SCALE GENOMIC DNA]</scope>
    <source>
        <strain evidence="3">KCTC 42424</strain>
    </source>
</reference>
<gene>
    <name evidence="2" type="ORF">ACFOMG_07475</name>
</gene>
<name>A0ABV7VTS5_9GAMM</name>
<dbReference type="GO" id="GO:0016787">
    <property type="term" value="F:hydrolase activity"/>
    <property type="evidence" value="ECO:0007669"/>
    <property type="project" value="UniProtKB-KW"/>
</dbReference>
<dbReference type="InterPro" id="IPR029058">
    <property type="entry name" value="AB_hydrolase_fold"/>
</dbReference>
<organism evidence="2 3">
    <name type="scientific">Bacterioplanoides pacificum</name>
    <dbReference type="NCBI Taxonomy" id="1171596"/>
    <lineage>
        <taxon>Bacteria</taxon>
        <taxon>Pseudomonadati</taxon>
        <taxon>Pseudomonadota</taxon>
        <taxon>Gammaproteobacteria</taxon>
        <taxon>Oceanospirillales</taxon>
        <taxon>Oceanospirillaceae</taxon>
        <taxon>Bacterioplanoides</taxon>
    </lineage>
</organism>
<feature type="domain" description="Serine aminopeptidase S33" evidence="1">
    <location>
        <begin position="72"/>
        <end position="271"/>
    </location>
</feature>
<dbReference type="SUPFAM" id="SSF53474">
    <property type="entry name" value="alpha/beta-Hydrolases"/>
    <property type="match status" value="1"/>
</dbReference>
<dbReference type="Pfam" id="PF12146">
    <property type="entry name" value="Hydrolase_4"/>
    <property type="match status" value="1"/>
</dbReference>
<accession>A0ABV7VTS5</accession>
<evidence type="ECO:0000259" key="1">
    <source>
        <dbReference type="Pfam" id="PF12146"/>
    </source>
</evidence>
<keyword evidence="2" id="KW-0378">Hydrolase</keyword>
<dbReference type="EMBL" id="JBHRYB010000005">
    <property type="protein sequence ID" value="MFC3679951.1"/>
    <property type="molecule type" value="Genomic_DNA"/>
</dbReference>
<proteinExistence type="predicted"/>
<dbReference type="Proteomes" id="UP001595722">
    <property type="component" value="Unassembled WGS sequence"/>
</dbReference>
<sequence>MKSSSGLFPVSLLRAETWEHFNEDVYLLKHNRCQDPSVQVALTRLTPRQGKPAAKPLVLAHGSFSNRGFWLSGKGIGLASYLLTQGFDVWLYEQRGHGFSPRNRQYRNNTLEQYVLSDVAAINDFIVEQTTSKPVWVGHSLGGVVIASAVAAGVLNPDNSRAAVLFGTQAVRRPWYLWLPLAGVCLRTLVSLKGELDGRKLNIGPENEPAGLVNEYLRRHDWFGRWQLKSSQQKLQPGWQASELPLLAVAASADRSDPAKYCRRFFDSYGSAAAGAVDKTFLLLGQNDGFSRDYGHVDMVVSKPAASEVWPRVSDWLKQCYGN</sequence>
<evidence type="ECO:0000313" key="3">
    <source>
        <dbReference type="Proteomes" id="UP001595722"/>
    </source>
</evidence>